<dbReference type="SMART" id="SM00456">
    <property type="entry name" value="WW"/>
    <property type="match status" value="2"/>
</dbReference>
<protein>
    <recommendedName>
        <fullName evidence="2">WW domain-containing protein</fullName>
    </recommendedName>
</protein>
<dbReference type="SUPFAM" id="SSF51045">
    <property type="entry name" value="WW domain"/>
    <property type="match status" value="1"/>
</dbReference>
<proteinExistence type="predicted"/>
<evidence type="ECO:0000256" key="1">
    <source>
        <dbReference type="SAM" id="MobiDB-lite"/>
    </source>
</evidence>
<feature type="region of interest" description="Disordered" evidence="1">
    <location>
        <begin position="184"/>
        <end position="287"/>
    </location>
</feature>
<dbReference type="InterPro" id="IPR036020">
    <property type="entry name" value="WW_dom_sf"/>
</dbReference>
<evidence type="ECO:0000259" key="2">
    <source>
        <dbReference type="PROSITE" id="PS50020"/>
    </source>
</evidence>
<dbReference type="Proteomes" id="UP000654075">
    <property type="component" value="Unassembled WGS sequence"/>
</dbReference>
<gene>
    <name evidence="3" type="ORF">PGLA1383_LOCUS17109</name>
</gene>
<dbReference type="CDD" id="cd00201">
    <property type="entry name" value="WW"/>
    <property type="match status" value="1"/>
</dbReference>
<name>A0A813EHD3_POLGL</name>
<evidence type="ECO:0000313" key="4">
    <source>
        <dbReference type="Proteomes" id="UP000654075"/>
    </source>
</evidence>
<evidence type="ECO:0000313" key="3">
    <source>
        <dbReference type="EMBL" id="CAE8598708.1"/>
    </source>
</evidence>
<dbReference type="EMBL" id="CAJNNV010010518">
    <property type="protein sequence ID" value="CAE8598708.1"/>
    <property type="molecule type" value="Genomic_DNA"/>
</dbReference>
<dbReference type="OrthoDB" id="79452at2759"/>
<feature type="compositionally biased region" description="Pro residues" evidence="1">
    <location>
        <begin position="263"/>
        <end position="279"/>
    </location>
</feature>
<feature type="compositionally biased region" description="Low complexity" evidence="1">
    <location>
        <begin position="218"/>
        <end position="232"/>
    </location>
</feature>
<organism evidence="3 4">
    <name type="scientific">Polarella glacialis</name>
    <name type="common">Dinoflagellate</name>
    <dbReference type="NCBI Taxonomy" id="89957"/>
    <lineage>
        <taxon>Eukaryota</taxon>
        <taxon>Sar</taxon>
        <taxon>Alveolata</taxon>
        <taxon>Dinophyceae</taxon>
        <taxon>Suessiales</taxon>
        <taxon>Suessiaceae</taxon>
        <taxon>Polarella</taxon>
    </lineage>
</organism>
<feature type="domain" description="WW" evidence="2">
    <location>
        <begin position="8"/>
        <end position="42"/>
    </location>
</feature>
<comment type="caution">
    <text evidence="3">The sequence shown here is derived from an EMBL/GenBank/DDBJ whole genome shotgun (WGS) entry which is preliminary data.</text>
</comment>
<sequence length="287" mass="31672">VAKKASITPYPPHWSEELDAASGALYFYNDVRDESLWRHPLSETFREVLEQVGQFVTERLRLDQLAARIEEVLAEIQRRASEELEQWIGPLQGGEDFSDSYFYNSQTGLSSWEDPRERWKYDIHVRYDLLVGYLVAEERVQAQSYVREGRQGAQDLTTTLTSLVSSMSSVNSVLANSLGAADRATGGYTGDPDDPEASGARWARPARRRRGGLPLPPRATASSGAGDSATRALFSMPPHQQQYASNVRGHQPPDQRWPITPSSGPPTMGPVSPPPPPAGTPCRGARP</sequence>
<keyword evidence="4" id="KW-1185">Reference proteome</keyword>
<dbReference type="PROSITE" id="PS50020">
    <property type="entry name" value="WW_DOMAIN_2"/>
    <property type="match status" value="1"/>
</dbReference>
<dbReference type="OMA" id="PPHWSEE"/>
<feature type="non-terminal residue" evidence="3">
    <location>
        <position position="1"/>
    </location>
</feature>
<dbReference type="InterPro" id="IPR001202">
    <property type="entry name" value="WW_dom"/>
</dbReference>
<dbReference type="AlphaFoldDB" id="A0A813EHD3"/>
<reference evidence="3" key="1">
    <citation type="submission" date="2021-02" db="EMBL/GenBank/DDBJ databases">
        <authorList>
            <person name="Dougan E. K."/>
            <person name="Rhodes N."/>
            <person name="Thang M."/>
            <person name="Chan C."/>
        </authorList>
    </citation>
    <scope>NUCLEOTIDE SEQUENCE</scope>
</reference>
<dbReference type="Gene3D" id="2.20.70.10">
    <property type="match status" value="1"/>
</dbReference>
<accession>A0A813EHD3</accession>